<keyword evidence="5 9" id="KW-0554">One-carbon metabolism</keyword>
<dbReference type="InterPro" id="IPR015421">
    <property type="entry name" value="PyrdxlP-dep_Trfase_major"/>
</dbReference>
<evidence type="ECO:0000313" key="12">
    <source>
        <dbReference type="Proteomes" id="UP001161017"/>
    </source>
</evidence>
<dbReference type="GO" id="GO:0019264">
    <property type="term" value="P:glycine biosynthetic process from serine"/>
    <property type="evidence" value="ECO:0007669"/>
    <property type="project" value="InterPro"/>
</dbReference>
<dbReference type="InterPro" id="IPR015424">
    <property type="entry name" value="PyrdxlP-dep_Trfase"/>
</dbReference>
<evidence type="ECO:0000313" key="11">
    <source>
        <dbReference type="EMBL" id="MDI1484899.1"/>
    </source>
</evidence>
<evidence type="ECO:0000256" key="7">
    <source>
        <dbReference type="ARBA" id="ARBA00022898"/>
    </source>
</evidence>
<dbReference type="NCBIfam" id="NF000586">
    <property type="entry name" value="PRK00011.1"/>
    <property type="match status" value="1"/>
</dbReference>
<accession>A0AA43QFZ8</accession>
<keyword evidence="6 9" id="KW-0808">Transferase</keyword>
<evidence type="ECO:0000256" key="8">
    <source>
        <dbReference type="PIRSR" id="PIRSR000412-50"/>
    </source>
</evidence>
<dbReference type="InterPro" id="IPR019798">
    <property type="entry name" value="Ser_HO-MeTrfase_PLP_BS"/>
</dbReference>
<evidence type="ECO:0000256" key="9">
    <source>
        <dbReference type="RuleBase" id="RU000585"/>
    </source>
</evidence>
<evidence type="ECO:0000256" key="4">
    <source>
        <dbReference type="ARBA" id="ARBA00006376"/>
    </source>
</evidence>
<dbReference type="InterPro" id="IPR015422">
    <property type="entry name" value="PyrdxlP-dep_Trfase_small"/>
</dbReference>
<dbReference type="PANTHER" id="PTHR11680:SF28">
    <property type="entry name" value="SERINE HYDROXYMETHYLTRANSFERASE, MITOCHONDRIAL"/>
    <property type="match status" value="1"/>
</dbReference>
<name>A0AA43QFZ8_9LECA</name>
<gene>
    <name evidence="11" type="primary">SHM2</name>
    <name evidence="11" type="ORF">OHK93_000033</name>
</gene>
<dbReference type="GO" id="GO:0030170">
    <property type="term" value="F:pyridoxal phosphate binding"/>
    <property type="evidence" value="ECO:0007669"/>
    <property type="project" value="InterPro"/>
</dbReference>
<dbReference type="CDD" id="cd00378">
    <property type="entry name" value="SHMT"/>
    <property type="match status" value="1"/>
</dbReference>
<dbReference type="GO" id="GO:0004372">
    <property type="term" value="F:glycine hydroxymethyltransferase activity"/>
    <property type="evidence" value="ECO:0007669"/>
    <property type="project" value="UniProtKB-EC"/>
</dbReference>
<dbReference type="Gene3D" id="3.40.640.10">
    <property type="entry name" value="Type I PLP-dependent aspartate aminotransferase-like (Major domain)"/>
    <property type="match status" value="1"/>
</dbReference>
<dbReference type="InterPro" id="IPR001085">
    <property type="entry name" value="Ser_HO-MeTrfase"/>
</dbReference>
<dbReference type="InterPro" id="IPR049943">
    <property type="entry name" value="Ser_HO-MeTrfase-like"/>
</dbReference>
<evidence type="ECO:0000256" key="2">
    <source>
        <dbReference type="ARBA" id="ARBA00001933"/>
    </source>
</evidence>
<feature type="modified residue" description="N6-(pyridoxal phosphate)lysine" evidence="8">
    <location>
        <position position="273"/>
    </location>
</feature>
<dbReference type="InterPro" id="IPR039429">
    <property type="entry name" value="SHMT-like_dom"/>
</dbReference>
<evidence type="ECO:0000256" key="5">
    <source>
        <dbReference type="ARBA" id="ARBA00022563"/>
    </source>
</evidence>
<comment type="similarity">
    <text evidence="4 9">Belongs to the SHMT family.</text>
</comment>
<evidence type="ECO:0000256" key="1">
    <source>
        <dbReference type="ARBA" id="ARBA00001528"/>
    </source>
</evidence>
<dbReference type="Pfam" id="PF00464">
    <property type="entry name" value="SHMT"/>
    <property type="match status" value="1"/>
</dbReference>
<comment type="pathway">
    <text evidence="3 9">One-carbon metabolism; tetrahydrofolate interconversion.</text>
</comment>
<feature type="domain" description="Serine hydroxymethyltransferase-like" evidence="10">
    <location>
        <begin position="53"/>
        <end position="441"/>
    </location>
</feature>
<dbReference type="FunFam" id="3.40.640.10:FF:000097">
    <property type="entry name" value="Serine hydroxymethyltransferase"/>
    <property type="match status" value="1"/>
</dbReference>
<dbReference type="HAMAP" id="MF_00051">
    <property type="entry name" value="SHMT"/>
    <property type="match status" value="1"/>
</dbReference>
<comment type="catalytic activity">
    <reaction evidence="1 9">
        <text>(6R)-5,10-methylene-5,6,7,8-tetrahydrofolate + glycine + H2O = (6S)-5,6,7,8-tetrahydrofolate + L-serine</text>
        <dbReference type="Rhea" id="RHEA:15481"/>
        <dbReference type="ChEBI" id="CHEBI:15377"/>
        <dbReference type="ChEBI" id="CHEBI:15636"/>
        <dbReference type="ChEBI" id="CHEBI:33384"/>
        <dbReference type="ChEBI" id="CHEBI:57305"/>
        <dbReference type="ChEBI" id="CHEBI:57453"/>
        <dbReference type="EC" id="2.1.2.1"/>
    </reaction>
</comment>
<dbReference type="Gene3D" id="3.90.1150.10">
    <property type="entry name" value="Aspartate Aminotransferase, domain 1"/>
    <property type="match status" value="1"/>
</dbReference>
<organism evidence="11 12">
    <name type="scientific">Ramalina farinacea</name>
    <dbReference type="NCBI Taxonomy" id="258253"/>
    <lineage>
        <taxon>Eukaryota</taxon>
        <taxon>Fungi</taxon>
        <taxon>Dikarya</taxon>
        <taxon>Ascomycota</taxon>
        <taxon>Pezizomycotina</taxon>
        <taxon>Lecanoromycetes</taxon>
        <taxon>OSLEUM clade</taxon>
        <taxon>Lecanoromycetidae</taxon>
        <taxon>Lecanorales</taxon>
        <taxon>Lecanorineae</taxon>
        <taxon>Ramalinaceae</taxon>
        <taxon>Ramalina</taxon>
    </lineage>
</organism>
<comment type="function">
    <text evidence="9">Interconversion of serine and glycine.</text>
</comment>
<evidence type="ECO:0000256" key="6">
    <source>
        <dbReference type="ARBA" id="ARBA00022679"/>
    </source>
</evidence>
<dbReference type="AlphaFoldDB" id="A0AA43QFZ8"/>
<protein>
    <recommendedName>
        <fullName evidence="9">Serine hydroxymethyltransferase</fullName>
        <ecNumber evidence="9">2.1.2.1</ecNumber>
    </recommendedName>
</protein>
<dbReference type="Proteomes" id="UP001161017">
    <property type="component" value="Unassembled WGS sequence"/>
</dbReference>
<dbReference type="EMBL" id="JAPUFD010000001">
    <property type="protein sequence ID" value="MDI1484899.1"/>
    <property type="molecule type" value="Genomic_DNA"/>
</dbReference>
<evidence type="ECO:0000256" key="3">
    <source>
        <dbReference type="ARBA" id="ARBA00004777"/>
    </source>
</evidence>
<sequence>MGDIGEMTTYALPESHKDIMHKPLVELDEDIAAIMVCFSTWISLLPRLTKNRQKKEIQRQRESIVLIASENFTSRAVFDALGSPMSNKYSEGYPGARYYGGNEFIDQIELTCQARALQAFHLDAEKWGVNVQTLSGSPANLQVYQAIMRPHERLMGLDLPHGGHLSHGYQTPAKKISAVSTYFETFPYRVHLDTGLIDYETLEHNAVMYRPKVLVAGTSAYCRLIDYKRMREIADLCGAYLLVDMAHISGLVSSGVIPSPFDHADIVTTTTHKSLRGPRGAMIFYRKGVRNTNPKTGKELLYDLEGPINFSVFPGHQGGPHNHTITALAVALKQAQTPEFRQYQELVIANAKSLENTFKALNHKLVADGTDSHMVLLDLRPHSLDGARVEAVLEQVNIACNKNSIPGDKSALSPCGIRVGAPAMTTRGMGEKDFERIANYISECITICKDVQKELPKEANKLKDFKAKVAGGEVKAINDMKKEIAAWAGTFPLPV</sequence>
<dbReference type="GO" id="GO:0035999">
    <property type="term" value="P:tetrahydrofolate interconversion"/>
    <property type="evidence" value="ECO:0007669"/>
    <property type="project" value="InterPro"/>
</dbReference>
<dbReference type="PIRSF" id="PIRSF000412">
    <property type="entry name" value="SHMT"/>
    <property type="match status" value="1"/>
</dbReference>
<keyword evidence="7 8" id="KW-0663">Pyridoxal phosphate</keyword>
<dbReference type="GO" id="GO:0005739">
    <property type="term" value="C:mitochondrion"/>
    <property type="evidence" value="ECO:0007669"/>
    <property type="project" value="TreeGrafter"/>
</dbReference>
<comment type="caution">
    <text evidence="11">The sequence shown here is derived from an EMBL/GenBank/DDBJ whole genome shotgun (WGS) entry which is preliminary data.</text>
</comment>
<dbReference type="EC" id="2.1.2.1" evidence="9"/>
<proteinExistence type="inferred from homology"/>
<keyword evidence="12" id="KW-1185">Reference proteome</keyword>
<dbReference type="PROSITE" id="PS00096">
    <property type="entry name" value="SHMT"/>
    <property type="match status" value="1"/>
</dbReference>
<dbReference type="PANTHER" id="PTHR11680">
    <property type="entry name" value="SERINE HYDROXYMETHYLTRANSFERASE"/>
    <property type="match status" value="1"/>
</dbReference>
<comment type="cofactor">
    <cofactor evidence="2 8 9">
        <name>pyridoxal 5'-phosphate</name>
        <dbReference type="ChEBI" id="CHEBI:597326"/>
    </cofactor>
</comment>
<dbReference type="SUPFAM" id="SSF53383">
    <property type="entry name" value="PLP-dependent transferases"/>
    <property type="match status" value="1"/>
</dbReference>
<reference evidence="11" key="1">
    <citation type="journal article" date="2023" name="Genome Biol. Evol.">
        <title>First Whole Genome Sequence and Flow Cytometry Genome Size Data for the Lichen-Forming Fungus Ramalina farinacea (Ascomycota).</title>
        <authorList>
            <person name="Llewellyn T."/>
            <person name="Mian S."/>
            <person name="Hill R."/>
            <person name="Leitch I.J."/>
            <person name="Gaya E."/>
        </authorList>
    </citation>
    <scope>NUCLEOTIDE SEQUENCE</scope>
    <source>
        <strain evidence="11">LIQ254RAFAR</strain>
    </source>
</reference>
<evidence type="ECO:0000259" key="10">
    <source>
        <dbReference type="Pfam" id="PF00464"/>
    </source>
</evidence>